<proteinExistence type="predicted"/>
<evidence type="ECO:0000313" key="5">
    <source>
        <dbReference type="Proteomes" id="UP001597260"/>
    </source>
</evidence>
<dbReference type="InterPro" id="IPR002938">
    <property type="entry name" value="FAD-bd"/>
</dbReference>
<dbReference type="Proteomes" id="UP001597260">
    <property type="component" value="Unassembled WGS sequence"/>
</dbReference>
<evidence type="ECO:0000259" key="3">
    <source>
        <dbReference type="Pfam" id="PF01494"/>
    </source>
</evidence>
<dbReference type="RefSeq" id="WP_377565466.1">
    <property type="nucleotide sequence ID" value="NZ_JBHTMP010000001.1"/>
</dbReference>
<dbReference type="Gene3D" id="3.50.50.60">
    <property type="entry name" value="FAD/NAD(P)-binding domain"/>
    <property type="match status" value="2"/>
</dbReference>
<sequence>MTGVDVVVCGAGAGGLAAAQALGRLGLAVLVLDRRAAPAEVAKGELLQPESVRILDEWSALPALRAGGAVAVDRLAIRDPAGTMLLPLDYTDLPGEYHQILCTEYPNLLRALADGLAPTVEVRRPALVEGALRDEQGRINGVRVVEAGRQRDIRARLVIAADGMSSRLRKAAGIPMRRQQYEHRLLAFEVPAAPADAEVCAYLTDRGLRLVYPLPGGRSRLYVQVRPEELRDGTMADLTGWCDRLLSEMPALGPLAGPLRASLSRRQTLTICRLRTPQLSAPGLALVGEAAHAVHPMAAQGINSSLADAQALGTLIGALDDTGPTTLDRALRDYQRIRLRRLDHTATVSHNAARMLTTTTGPARMLGRRMMRHTAANQRLLRLTAGNLSGVDLHPLSAVDRLYQLGLLTDRRANATPSHPARNGGEPK</sequence>
<dbReference type="InterPro" id="IPR036188">
    <property type="entry name" value="FAD/NAD-bd_sf"/>
</dbReference>
<comment type="caution">
    <text evidence="4">The sequence shown here is derived from an EMBL/GenBank/DDBJ whole genome shotgun (WGS) entry which is preliminary data.</text>
</comment>
<dbReference type="EMBL" id="JBHTMP010000001">
    <property type="protein sequence ID" value="MFD1319538.1"/>
    <property type="molecule type" value="Genomic_DNA"/>
</dbReference>
<dbReference type="Pfam" id="PF01494">
    <property type="entry name" value="FAD_binding_3"/>
    <property type="match status" value="1"/>
</dbReference>
<feature type="domain" description="FAD-binding" evidence="3">
    <location>
        <begin position="4"/>
        <end position="325"/>
    </location>
</feature>
<gene>
    <name evidence="4" type="ORF">ACFQ4H_00390</name>
</gene>
<protein>
    <submittedName>
        <fullName evidence="4">FAD-dependent oxidoreductase</fullName>
    </submittedName>
</protein>
<evidence type="ECO:0000313" key="4">
    <source>
        <dbReference type="EMBL" id="MFD1319538.1"/>
    </source>
</evidence>
<evidence type="ECO:0000256" key="2">
    <source>
        <dbReference type="ARBA" id="ARBA00023027"/>
    </source>
</evidence>
<keyword evidence="1" id="KW-0560">Oxidoreductase</keyword>
<reference evidence="5" key="1">
    <citation type="journal article" date="2019" name="Int. J. Syst. Evol. Microbiol.">
        <title>The Global Catalogue of Microorganisms (GCM) 10K type strain sequencing project: providing services to taxonomists for standard genome sequencing and annotation.</title>
        <authorList>
            <consortium name="The Broad Institute Genomics Platform"/>
            <consortium name="The Broad Institute Genome Sequencing Center for Infectious Disease"/>
            <person name="Wu L."/>
            <person name="Ma J."/>
        </authorList>
    </citation>
    <scope>NUCLEOTIDE SEQUENCE [LARGE SCALE GENOMIC DNA]</scope>
    <source>
        <strain evidence="5">JCM 31037</strain>
    </source>
</reference>
<dbReference type="PANTHER" id="PTHR43476:SF4">
    <property type="entry name" value="BLR0106 PROTEIN"/>
    <property type="match status" value="1"/>
</dbReference>
<dbReference type="InterPro" id="IPR050631">
    <property type="entry name" value="PheA/TfdB_FAD_monoxygenase"/>
</dbReference>
<organism evidence="4 5">
    <name type="scientific">Micromonospora sonneratiae</name>
    <dbReference type="NCBI Taxonomy" id="1184706"/>
    <lineage>
        <taxon>Bacteria</taxon>
        <taxon>Bacillati</taxon>
        <taxon>Actinomycetota</taxon>
        <taxon>Actinomycetes</taxon>
        <taxon>Micromonosporales</taxon>
        <taxon>Micromonosporaceae</taxon>
        <taxon>Micromonospora</taxon>
    </lineage>
</organism>
<name>A0ABW3Y8V8_9ACTN</name>
<accession>A0ABW3Y8V8</accession>
<keyword evidence="2" id="KW-0520">NAD</keyword>
<evidence type="ECO:0000256" key="1">
    <source>
        <dbReference type="ARBA" id="ARBA00023002"/>
    </source>
</evidence>
<dbReference type="PRINTS" id="PR00420">
    <property type="entry name" value="RNGMNOXGNASE"/>
</dbReference>
<dbReference type="PANTHER" id="PTHR43476">
    <property type="entry name" value="3-(3-HYDROXY-PHENYL)PROPIONATE/3-HYDROXYCINNAMIC ACID HYDROXYLASE"/>
    <property type="match status" value="1"/>
</dbReference>
<dbReference type="SUPFAM" id="SSF51905">
    <property type="entry name" value="FAD/NAD(P)-binding domain"/>
    <property type="match status" value="1"/>
</dbReference>
<keyword evidence="5" id="KW-1185">Reference proteome</keyword>